<accession>A0ABR4DG03</accession>
<proteinExistence type="predicted"/>
<feature type="region of interest" description="Disordered" evidence="1">
    <location>
        <begin position="73"/>
        <end position="162"/>
    </location>
</feature>
<dbReference type="EMBL" id="JAZGUE010000003">
    <property type="protein sequence ID" value="KAL2268484.1"/>
    <property type="molecule type" value="Genomic_DNA"/>
</dbReference>
<dbReference type="GeneID" id="98124341"/>
<dbReference type="Proteomes" id="UP001600064">
    <property type="component" value="Unassembled WGS sequence"/>
</dbReference>
<evidence type="ECO:0000313" key="3">
    <source>
        <dbReference type="Proteomes" id="UP001600064"/>
    </source>
</evidence>
<evidence type="ECO:0000313" key="2">
    <source>
        <dbReference type="EMBL" id="KAL2268484.1"/>
    </source>
</evidence>
<keyword evidence="3" id="KW-1185">Reference proteome</keyword>
<organism evidence="2 3">
    <name type="scientific">Remersonia thermophila</name>
    <dbReference type="NCBI Taxonomy" id="72144"/>
    <lineage>
        <taxon>Eukaryota</taxon>
        <taxon>Fungi</taxon>
        <taxon>Dikarya</taxon>
        <taxon>Ascomycota</taxon>
        <taxon>Pezizomycotina</taxon>
        <taxon>Sordariomycetes</taxon>
        <taxon>Sordariomycetidae</taxon>
        <taxon>Sordariales</taxon>
        <taxon>Sordariales incertae sedis</taxon>
        <taxon>Remersonia</taxon>
    </lineage>
</organism>
<feature type="compositionally biased region" description="Pro residues" evidence="1">
    <location>
        <begin position="100"/>
        <end position="123"/>
    </location>
</feature>
<name>A0ABR4DG03_9PEZI</name>
<feature type="region of interest" description="Disordered" evidence="1">
    <location>
        <begin position="1"/>
        <end position="44"/>
    </location>
</feature>
<protein>
    <submittedName>
        <fullName evidence="2">Uncharacterized protein</fullName>
    </submittedName>
</protein>
<reference evidence="2 3" key="1">
    <citation type="journal article" date="2024" name="Commun. Biol.">
        <title>Comparative genomic analysis of thermophilic fungi reveals convergent evolutionary adaptations and gene losses.</title>
        <authorList>
            <person name="Steindorff A.S."/>
            <person name="Aguilar-Pontes M.V."/>
            <person name="Robinson A.J."/>
            <person name="Andreopoulos B."/>
            <person name="LaButti K."/>
            <person name="Kuo A."/>
            <person name="Mondo S."/>
            <person name="Riley R."/>
            <person name="Otillar R."/>
            <person name="Haridas S."/>
            <person name="Lipzen A."/>
            <person name="Grimwood J."/>
            <person name="Schmutz J."/>
            <person name="Clum A."/>
            <person name="Reid I.D."/>
            <person name="Moisan M.C."/>
            <person name="Butler G."/>
            <person name="Nguyen T.T.M."/>
            <person name="Dewar K."/>
            <person name="Conant G."/>
            <person name="Drula E."/>
            <person name="Henrissat B."/>
            <person name="Hansel C."/>
            <person name="Singer S."/>
            <person name="Hutchinson M.I."/>
            <person name="de Vries R.P."/>
            <person name="Natvig D.O."/>
            <person name="Powell A.J."/>
            <person name="Tsang A."/>
            <person name="Grigoriev I.V."/>
        </authorList>
    </citation>
    <scope>NUCLEOTIDE SEQUENCE [LARGE SCALE GENOMIC DNA]</scope>
    <source>
        <strain evidence="2 3">ATCC 22073</strain>
    </source>
</reference>
<dbReference type="RefSeq" id="XP_070867208.1">
    <property type="nucleotide sequence ID" value="XM_071009697.1"/>
</dbReference>
<comment type="caution">
    <text evidence="2">The sequence shown here is derived from an EMBL/GenBank/DDBJ whole genome shotgun (WGS) entry which is preliminary data.</text>
</comment>
<evidence type="ECO:0000256" key="1">
    <source>
        <dbReference type="SAM" id="MobiDB-lite"/>
    </source>
</evidence>
<sequence>MPPIPPSTASPFAQRPALPGDPRRCSNPSHTKTDRSPALPHPASSLCEKSWLASTLRPPGLPNLSQPHLSVVLSRSRQAQHSLAVASRWPVAPSRQLPNSPLPIPANALPPPTSPPPPPPVPLLPEQAAEVPEEPRAAGHGCSEMRTVSSRAQRPQMRTWVV</sequence>
<gene>
    <name evidence="2" type="ORF">VTJ83DRAFT_3330</name>
</gene>